<dbReference type="Proteomes" id="UP000600101">
    <property type="component" value="Unassembled WGS sequence"/>
</dbReference>
<protein>
    <recommendedName>
        <fullName evidence="4">Tripartite tricarboxylate transporter substrate binding protein</fullName>
    </recommendedName>
</protein>
<dbReference type="Gene3D" id="3.40.190.10">
    <property type="entry name" value="Periplasmic binding protein-like II"/>
    <property type="match status" value="1"/>
</dbReference>
<gene>
    <name evidence="2" type="ORF">H7965_17340</name>
</gene>
<evidence type="ECO:0008006" key="4">
    <source>
        <dbReference type="Google" id="ProtNLM"/>
    </source>
</evidence>
<dbReference type="InterPro" id="IPR042100">
    <property type="entry name" value="Bug_dom1"/>
</dbReference>
<comment type="caution">
    <text evidence="2">The sequence shown here is derived from an EMBL/GenBank/DDBJ whole genome shotgun (WGS) entry which is preliminary data.</text>
</comment>
<dbReference type="Gene3D" id="3.40.190.150">
    <property type="entry name" value="Bordetella uptake gene, domain 1"/>
    <property type="match status" value="1"/>
</dbReference>
<dbReference type="Pfam" id="PF03401">
    <property type="entry name" value="TctC"/>
    <property type="match status" value="1"/>
</dbReference>
<dbReference type="PANTHER" id="PTHR42928:SF5">
    <property type="entry name" value="BLR1237 PROTEIN"/>
    <property type="match status" value="1"/>
</dbReference>
<evidence type="ECO:0000313" key="2">
    <source>
        <dbReference type="EMBL" id="MBC4017080.1"/>
    </source>
</evidence>
<dbReference type="PANTHER" id="PTHR42928">
    <property type="entry name" value="TRICARBOXYLATE-BINDING PROTEIN"/>
    <property type="match status" value="1"/>
</dbReference>
<evidence type="ECO:0000256" key="1">
    <source>
        <dbReference type="ARBA" id="ARBA00006987"/>
    </source>
</evidence>
<keyword evidence="3" id="KW-1185">Reference proteome</keyword>
<name>A0A9X0UIG3_9PROT</name>
<organism evidence="2 3">
    <name type="scientific">Siccirubricoccus deserti</name>
    <dbReference type="NCBI Taxonomy" id="2013562"/>
    <lineage>
        <taxon>Bacteria</taxon>
        <taxon>Pseudomonadati</taxon>
        <taxon>Pseudomonadota</taxon>
        <taxon>Alphaproteobacteria</taxon>
        <taxon>Acetobacterales</taxon>
        <taxon>Roseomonadaceae</taxon>
        <taxon>Siccirubricoccus</taxon>
    </lineage>
</organism>
<evidence type="ECO:0000313" key="3">
    <source>
        <dbReference type="Proteomes" id="UP000600101"/>
    </source>
</evidence>
<comment type="similarity">
    <text evidence="1">Belongs to the UPF0065 (bug) family.</text>
</comment>
<dbReference type="RefSeq" id="WP_186771844.1">
    <property type="nucleotide sequence ID" value="NZ_JACOMF010000022.1"/>
</dbReference>
<proteinExistence type="inferred from homology"/>
<dbReference type="InterPro" id="IPR005064">
    <property type="entry name" value="BUG"/>
</dbReference>
<reference evidence="2" key="1">
    <citation type="submission" date="2020-08" db="EMBL/GenBank/DDBJ databases">
        <authorList>
            <person name="Hu Y."/>
            <person name="Nguyen S.V."/>
            <person name="Li F."/>
            <person name="Fanning S."/>
        </authorList>
    </citation>
    <scope>NUCLEOTIDE SEQUENCE</scope>
    <source>
        <strain evidence="2">SYSU D8009</strain>
    </source>
</reference>
<dbReference type="AlphaFoldDB" id="A0A9X0UIG3"/>
<dbReference type="EMBL" id="JACOMF010000022">
    <property type="protein sequence ID" value="MBC4017080.1"/>
    <property type="molecule type" value="Genomic_DNA"/>
</dbReference>
<sequence length="145" mass="15003">MAPLAPSAHGAAPAATALIAGQVGVVFLNAGPAEASARDGRARFLGVGAVTRIPLLPKVLAKAELGMSVKAATWFGLLGPAGLPPSIATRMVEVSAEAVSSPQVEVFRVQAALPVKATPEQMRRFIAADRERRASVVKELNVRSE</sequence>
<accession>A0A9X0UIG3</accession>